<evidence type="ECO:0008006" key="3">
    <source>
        <dbReference type="Google" id="ProtNLM"/>
    </source>
</evidence>
<proteinExistence type="predicted"/>
<dbReference type="EMBL" id="MEVF01000056">
    <property type="protein sequence ID" value="OGC47850.1"/>
    <property type="molecule type" value="Genomic_DNA"/>
</dbReference>
<reference evidence="1 2" key="1">
    <citation type="journal article" date="2016" name="Nat. Commun.">
        <title>Thousands of microbial genomes shed light on interconnected biogeochemical processes in an aquifer system.</title>
        <authorList>
            <person name="Anantharaman K."/>
            <person name="Brown C.T."/>
            <person name="Hug L.A."/>
            <person name="Sharon I."/>
            <person name="Castelle C.J."/>
            <person name="Probst A.J."/>
            <person name="Thomas B.C."/>
            <person name="Singh A."/>
            <person name="Wilkins M.J."/>
            <person name="Karaoz U."/>
            <person name="Brodie E.L."/>
            <person name="Williams K.H."/>
            <person name="Hubbard S.S."/>
            <person name="Banfield J.F."/>
        </authorList>
    </citation>
    <scope>NUCLEOTIDE SEQUENCE [LARGE SCALE GENOMIC DNA]</scope>
</reference>
<evidence type="ECO:0000313" key="1">
    <source>
        <dbReference type="EMBL" id="OGC47850.1"/>
    </source>
</evidence>
<dbReference type="InterPro" id="IPR012341">
    <property type="entry name" value="6hp_glycosidase-like_sf"/>
</dbReference>
<dbReference type="Gene3D" id="1.50.10.10">
    <property type="match status" value="1"/>
</dbReference>
<dbReference type="AlphaFoldDB" id="A0A1F4USR7"/>
<protein>
    <recommendedName>
        <fullName evidence="3">Glycogen debranching enzyme C-terminal domain-containing protein</fullName>
    </recommendedName>
</protein>
<sequence>MIKESIIKAYNIAIKELRECYDVRGIIAGRHHYVDYWTRDAGFALPAALEIGDTKIVENHLTMLMAYQKRNGHIPFLIRQTFPILNFLGIKLKTKLFPCYRSHKLLFLSEVIDSNAYFVISTVKYLQQSKSKSLFNEYKASLEIALLWYTDKLDKKNNLIKEGFLAGWNDGVYKSGVVFITNLLVYKAVKDYILLCKTFDILVINEIEQLYSFLKSNINDIFWNGKYFDDWVDHKRQHFFDTNANLLSIIWQFTNKDQAEKIIDYVRGNVIVKNFLKTVYPQYPNKRKEILNRLAGMGDYWGGGILFWPEPVLLYAISLIKLNRIYDATEILDNFSKIILEFNGIFEIYKLKENFFPMKTRIYLAEHPYARGAGLFIQAASELNKALKN</sequence>
<name>A0A1F4USR7_UNCKA</name>
<dbReference type="Proteomes" id="UP000177458">
    <property type="component" value="Unassembled WGS sequence"/>
</dbReference>
<organism evidence="1 2">
    <name type="scientific">candidate division WWE3 bacterium RIFCSPLOWO2_01_FULL_37_15</name>
    <dbReference type="NCBI Taxonomy" id="1802622"/>
    <lineage>
        <taxon>Bacteria</taxon>
        <taxon>Katanobacteria</taxon>
    </lineage>
</organism>
<comment type="caution">
    <text evidence="1">The sequence shown here is derived from an EMBL/GenBank/DDBJ whole genome shotgun (WGS) entry which is preliminary data.</text>
</comment>
<evidence type="ECO:0000313" key="2">
    <source>
        <dbReference type="Proteomes" id="UP000177458"/>
    </source>
</evidence>
<dbReference type="InterPro" id="IPR008928">
    <property type="entry name" value="6-hairpin_glycosidase_sf"/>
</dbReference>
<accession>A0A1F4USR7</accession>
<dbReference type="GO" id="GO:0005975">
    <property type="term" value="P:carbohydrate metabolic process"/>
    <property type="evidence" value="ECO:0007669"/>
    <property type="project" value="InterPro"/>
</dbReference>
<gene>
    <name evidence="1" type="ORF">A3A69_02130</name>
</gene>
<dbReference type="SUPFAM" id="SSF48208">
    <property type="entry name" value="Six-hairpin glycosidases"/>
    <property type="match status" value="1"/>
</dbReference>